<reference evidence="2" key="1">
    <citation type="submission" date="2015-08" db="EMBL/GenBank/DDBJ databases">
        <authorList>
            <person name="Babu N.S."/>
            <person name="Beckwith C.J."/>
            <person name="Beseler K.G."/>
            <person name="Brison A."/>
            <person name="Carone J.V."/>
            <person name="Caskin T.P."/>
            <person name="Diamond M."/>
            <person name="Durham M.E."/>
            <person name="Foxe J.M."/>
            <person name="Go M."/>
            <person name="Henderson B.A."/>
            <person name="Jones I.B."/>
            <person name="McGettigan J.A."/>
            <person name="Micheletti S.J."/>
            <person name="Nasrallah M.E."/>
            <person name="Ortiz D."/>
            <person name="Piller C.R."/>
            <person name="Privatt S.R."/>
            <person name="Schneider S.L."/>
            <person name="Sharp S."/>
            <person name="Smith T.C."/>
            <person name="Stanton J.D."/>
            <person name="Ullery H.E."/>
            <person name="Wilson R.J."/>
            <person name="Serrano M.G."/>
            <person name="Buck G."/>
            <person name="Lee V."/>
            <person name="Wang Y."/>
            <person name="Carvalho R."/>
            <person name="Voegtly L."/>
            <person name="Shi R."/>
            <person name="Duckworth R."/>
            <person name="Johnson A."/>
            <person name="Loviza R."/>
            <person name="Walstead R."/>
            <person name="Shah Z."/>
            <person name="Kiflezghi M."/>
            <person name="Wade K."/>
            <person name="Ball S.L."/>
            <person name="Bradley K.W."/>
            <person name="Asai D.J."/>
            <person name="Bowman C.A."/>
            <person name="Russell D.A."/>
            <person name="Pope W.H."/>
            <person name="Jacobs-Sera D."/>
            <person name="Hendrix R.W."/>
            <person name="Hatfull G.F."/>
        </authorList>
    </citation>
    <scope>NUCLEOTIDE SEQUENCE</scope>
</reference>
<evidence type="ECO:0000313" key="3">
    <source>
        <dbReference type="EMBL" id="RMZ52782.1"/>
    </source>
</evidence>
<gene>
    <name evidence="3" type="ORF">APUTEX25_000901</name>
    <name evidence="2" type="ORF">g.3874</name>
</gene>
<reference evidence="3" key="3">
    <citation type="submission" date="2018-10" db="EMBL/GenBank/DDBJ databases">
        <authorList>
            <person name="Hovde B."/>
            <person name="Zhang X."/>
        </authorList>
    </citation>
    <scope>NUCLEOTIDE SEQUENCE [LARGE SCALE GENOMIC DNA]</scope>
    <source>
        <strain evidence="3">UTEX 25</strain>
    </source>
</reference>
<organism evidence="2">
    <name type="scientific">Auxenochlorella protothecoides</name>
    <name type="common">Green microalga</name>
    <name type="synonym">Chlorella protothecoides</name>
    <dbReference type="NCBI Taxonomy" id="3075"/>
    <lineage>
        <taxon>Eukaryota</taxon>
        <taxon>Viridiplantae</taxon>
        <taxon>Chlorophyta</taxon>
        <taxon>core chlorophytes</taxon>
        <taxon>Trebouxiophyceae</taxon>
        <taxon>Chlorellales</taxon>
        <taxon>Chlorellaceae</taxon>
        <taxon>Auxenochlorella</taxon>
    </lineage>
</organism>
<evidence type="ECO:0000313" key="2">
    <source>
        <dbReference type="EMBL" id="JAT74474.1"/>
    </source>
</evidence>
<evidence type="ECO:0000313" key="4">
    <source>
        <dbReference type="Proteomes" id="UP000279271"/>
    </source>
</evidence>
<feature type="compositionally biased region" description="Polar residues" evidence="1">
    <location>
        <begin position="57"/>
        <end position="85"/>
    </location>
</feature>
<dbReference type="AlphaFoldDB" id="A0A1D2A5L7"/>
<accession>A0A1D2A5L7</accession>
<dbReference type="Proteomes" id="UP000279271">
    <property type="component" value="Unassembled WGS sequence"/>
</dbReference>
<reference evidence="4" key="2">
    <citation type="journal article" date="2018" name="Algal Res.">
        <title>Characterization of plant carbon substrate utilization by Auxenochlorella protothecoides.</title>
        <authorList>
            <person name="Vogler B.W."/>
            <person name="Starkenburg S.R."/>
            <person name="Sudasinghe N."/>
            <person name="Schambach J.Y."/>
            <person name="Rollin J.A."/>
            <person name="Pattathil S."/>
            <person name="Barry A.N."/>
        </authorList>
    </citation>
    <scope>NUCLEOTIDE SEQUENCE [LARGE SCALE GENOMIC DNA]</scope>
    <source>
        <strain evidence="4">UTEX 25</strain>
    </source>
</reference>
<dbReference type="EMBL" id="QOKY01000202">
    <property type="protein sequence ID" value="RMZ52782.1"/>
    <property type="molecule type" value="Genomic_DNA"/>
</dbReference>
<name>A0A1D2A5L7_AUXPR</name>
<dbReference type="EMBL" id="GDKF01004148">
    <property type="protein sequence ID" value="JAT74474.1"/>
    <property type="molecule type" value="Transcribed_RNA"/>
</dbReference>
<feature type="region of interest" description="Disordered" evidence="1">
    <location>
        <begin position="32"/>
        <end position="101"/>
    </location>
</feature>
<evidence type="ECO:0000256" key="1">
    <source>
        <dbReference type="SAM" id="MobiDB-lite"/>
    </source>
</evidence>
<feature type="compositionally biased region" description="Low complexity" evidence="1">
    <location>
        <begin position="36"/>
        <end position="51"/>
    </location>
</feature>
<sequence>MATTPQAKTLTRLIQPSLSWLRTSTYVPVDLRRSMSGGASDSDGKKAASASDGDRPLSNSPSVKATRLASASSLSEPSYLGNSMSDGVYEPRRRAQYVPHNSMSDPMDAFLQNSLAGESNYHLPAALQNRRGGIPKAQGFSTGKARPTLQRIVVRTSIHDAEPLGNSYSDAEYVPRRR</sequence>
<proteinExistence type="predicted"/>
<protein>
    <submittedName>
        <fullName evidence="2">Uncharacterized protein</fullName>
    </submittedName>
</protein>
<reference evidence="3" key="4">
    <citation type="submission" date="2018-11" db="EMBL/GenBank/DDBJ databases">
        <title>Characterization of plant carbon substrate utilization by Auxenochlorella protothecoides.</title>
        <authorList>
            <person name="Vogler B.W."/>
            <person name="Starkenburg S.R."/>
            <person name="Sudasinghe N."/>
            <person name="Schambach J.Y."/>
            <person name="Rollin J.A."/>
            <person name="Pattathil S."/>
            <person name="Barry A.N."/>
        </authorList>
    </citation>
    <scope>NUCLEOTIDE SEQUENCE [LARGE SCALE GENOMIC DNA]</scope>
    <source>
        <strain evidence="3">UTEX 25</strain>
    </source>
</reference>